<keyword evidence="3" id="KW-1003">Cell membrane</keyword>
<evidence type="ECO:0000256" key="2">
    <source>
        <dbReference type="ARBA" id="ARBA00021549"/>
    </source>
</evidence>
<dbReference type="PANTHER" id="PTHR39583">
    <property type="entry name" value="TYPE II SECRETION SYSTEM PROTEIN J-RELATED"/>
    <property type="match status" value="1"/>
</dbReference>
<feature type="transmembrane region" description="Helical" evidence="10">
    <location>
        <begin position="7"/>
        <end position="29"/>
    </location>
</feature>
<dbReference type="InterPro" id="IPR049875">
    <property type="entry name" value="TypeII_GspH"/>
</dbReference>
<dbReference type="PROSITE" id="PS00409">
    <property type="entry name" value="PROKAR_NTER_METHYL"/>
    <property type="match status" value="1"/>
</dbReference>
<dbReference type="SUPFAM" id="SSF54523">
    <property type="entry name" value="Pili subunits"/>
    <property type="match status" value="1"/>
</dbReference>
<evidence type="ECO:0000256" key="7">
    <source>
        <dbReference type="ARBA" id="ARBA00022989"/>
    </source>
</evidence>
<evidence type="ECO:0000256" key="3">
    <source>
        <dbReference type="ARBA" id="ARBA00022475"/>
    </source>
</evidence>
<keyword evidence="8 10" id="KW-0472">Membrane</keyword>
<dbReference type="GO" id="GO:0005886">
    <property type="term" value="C:plasma membrane"/>
    <property type="evidence" value="ECO:0007669"/>
    <property type="project" value="UniProtKB-SubCell"/>
</dbReference>
<dbReference type="NCBIfam" id="TIGR01708">
    <property type="entry name" value="typeII_sec_gspH"/>
    <property type="match status" value="1"/>
</dbReference>
<dbReference type="GO" id="GO:0015628">
    <property type="term" value="P:protein secretion by the type II secretion system"/>
    <property type="evidence" value="ECO:0007669"/>
    <property type="project" value="InterPro"/>
</dbReference>
<dbReference type="InterPro" id="IPR045584">
    <property type="entry name" value="Pilin-like"/>
</dbReference>
<evidence type="ECO:0000313" key="12">
    <source>
        <dbReference type="Proteomes" id="UP000235828"/>
    </source>
</evidence>
<evidence type="ECO:0000256" key="5">
    <source>
        <dbReference type="ARBA" id="ARBA00022519"/>
    </source>
</evidence>
<dbReference type="Proteomes" id="UP000235828">
    <property type="component" value="Chromosome A"/>
</dbReference>
<dbReference type="RefSeq" id="WP_102523466.1">
    <property type="nucleotide sequence ID" value="NZ_LT960611.1"/>
</dbReference>
<dbReference type="AlphaFoldDB" id="A0A2N8ZGQ2"/>
<keyword evidence="7 10" id="KW-1133">Transmembrane helix</keyword>
<sequence>MRVVQKGFTLIEIMLVLVLLSLSAVAVIVNLPDSNEDLASEQAYRLYQRLQLLNEDAVLNGQDYGLWADDVKGRYRFMYLNVDGWQLVDDNPTYSEMALEPELSLSLRMGDGGWAQDDRLFKPGGLFDEDMFADEEKKKKNLPPPQVMVLSSGEVTPFVLSFYPNVGNEDQDGWRIKVSEAGLITLRAPGESLEAQEPKNGF</sequence>
<keyword evidence="12" id="KW-1185">Reference proteome</keyword>
<dbReference type="NCBIfam" id="TIGR02532">
    <property type="entry name" value="IV_pilin_GFxxxE"/>
    <property type="match status" value="1"/>
</dbReference>
<dbReference type="KEGG" id="vta:A3114"/>
<dbReference type="InterPro" id="IPR012902">
    <property type="entry name" value="N_methyl_site"/>
</dbReference>
<gene>
    <name evidence="11" type="primary">epsH</name>
    <name evidence="11" type="ORF">VTAP4600_A3114</name>
</gene>
<dbReference type="Gene3D" id="3.55.40.10">
    <property type="entry name" value="minor pseudopilin epsh domain"/>
    <property type="match status" value="1"/>
</dbReference>
<evidence type="ECO:0000256" key="6">
    <source>
        <dbReference type="ARBA" id="ARBA00022692"/>
    </source>
</evidence>
<evidence type="ECO:0000256" key="4">
    <source>
        <dbReference type="ARBA" id="ARBA00022481"/>
    </source>
</evidence>
<dbReference type="PRINTS" id="PR00885">
    <property type="entry name" value="BCTERIALGSPH"/>
</dbReference>
<dbReference type="InterPro" id="IPR051621">
    <property type="entry name" value="T2SS_protein_J"/>
</dbReference>
<keyword evidence="5" id="KW-0997">Cell inner membrane</keyword>
<evidence type="ECO:0000256" key="10">
    <source>
        <dbReference type="SAM" id="Phobius"/>
    </source>
</evidence>
<dbReference type="Pfam" id="PF07963">
    <property type="entry name" value="N_methyl"/>
    <property type="match status" value="1"/>
</dbReference>
<evidence type="ECO:0000313" key="11">
    <source>
        <dbReference type="EMBL" id="SON51080.1"/>
    </source>
</evidence>
<dbReference type="EMBL" id="LT960611">
    <property type="protein sequence ID" value="SON51080.1"/>
    <property type="molecule type" value="Genomic_DNA"/>
</dbReference>
<proteinExistence type="predicted"/>
<organism evidence="11 12">
    <name type="scientific">Vibrio tapetis subsp. tapetis</name>
    <dbReference type="NCBI Taxonomy" id="1671868"/>
    <lineage>
        <taxon>Bacteria</taxon>
        <taxon>Pseudomonadati</taxon>
        <taxon>Pseudomonadota</taxon>
        <taxon>Gammaproteobacteria</taxon>
        <taxon>Vibrionales</taxon>
        <taxon>Vibrionaceae</taxon>
        <taxon>Vibrio</taxon>
    </lineage>
</organism>
<dbReference type="PANTHER" id="PTHR39583:SF2">
    <property type="entry name" value="TYPE II SECRETION SYSTEM PROTEIN J"/>
    <property type="match status" value="1"/>
</dbReference>
<evidence type="ECO:0000256" key="1">
    <source>
        <dbReference type="ARBA" id="ARBA00004377"/>
    </source>
</evidence>
<dbReference type="OrthoDB" id="5730913at2"/>
<comment type="subcellular location">
    <subcellularLocation>
        <location evidence="1">Cell inner membrane</location>
        <topology evidence="1">Single-pass membrane protein</topology>
    </subcellularLocation>
</comment>
<name>A0A2N8ZGQ2_9VIBR</name>
<evidence type="ECO:0000256" key="8">
    <source>
        <dbReference type="ARBA" id="ARBA00023136"/>
    </source>
</evidence>
<dbReference type="GO" id="GO:0015627">
    <property type="term" value="C:type II protein secretion system complex"/>
    <property type="evidence" value="ECO:0007669"/>
    <property type="project" value="InterPro"/>
</dbReference>
<keyword evidence="6 10" id="KW-0812">Transmembrane</keyword>
<protein>
    <recommendedName>
        <fullName evidence="2">Type II secretion system protein H</fullName>
    </recommendedName>
    <alternativeName>
        <fullName evidence="9">General secretion pathway protein H</fullName>
    </alternativeName>
</protein>
<accession>A0A2N8ZGQ2</accession>
<keyword evidence="4" id="KW-0488">Methylation</keyword>
<dbReference type="InterPro" id="IPR002416">
    <property type="entry name" value="T2SS_protein-GspH"/>
</dbReference>
<reference evidence="11 12" key="1">
    <citation type="submission" date="2017-10" db="EMBL/GenBank/DDBJ databases">
        <authorList>
            <person name="Banno H."/>
            <person name="Chua N.-H."/>
        </authorList>
    </citation>
    <scope>NUCLEOTIDE SEQUENCE [LARGE SCALE GENOMIC DNA]</scope>
    <source>
        <strain evidence="11">Vibrio tapetis CECT4600</strain>
    </source>
</reference>
<evidence type="ECO:0000256" key="9">
    <source>
        <dbReference type="ARBA" id="ARBA00030775"/>
    </source>
</evidence>